<dbReference type="AlphaFoldDB" id="A0A1I6MIX9"/>
<dbReference type="InterPro" id="IPR019925">
    <property type="entry name" value="DNA_repair_protein_predicted"/>
</dbReference>
<gene>
    <name evidence="2" type="ORF">SAMN05421771_2748</name>
</gene>
<dbReference type="RefSeq" id="WP_089839651.1">
    <property type="nucleotide sequence ID" value="NZ_FOZL01000001.1"/>
</dbReference>
<dbReference type="SUPFAM" id="SSF52540">
    <property type="entry name" value="P-loop containing nucleoside triphosphate hydrolases"/>
    <property type="match status" value="1"/>
</dbReference>
<dbReference type="NCBIfam" id="TIGR03623">
    <property type="entry name" value="probable DNA repair protein"/>
    <property type="match status" value="1"/>
</dbReference>
<evidence type="ECO:0000259" key="1">
    <source>
        <dbReference type="Pfam" id="PF12705"/>
    </source>
</evidence>
<keyword evidence="3" id="KW-1185">Reference proteome</keyword>
<organism evidence="2 3">
    <name type="scientific">Granulicella pectinivorans</name>
    <dbReference type="NCBI Taxonomy" id="474950"/>
    <lineage>
        <taxon>Bacteria</taxon>
        <taxon>Pseudomonadati</taxon>
        <taxon>Acidobacteriota</taxon>
        <taxon>Terriglobia</taxon>
        <taxon>Terriglobales</taxon>
        <taxon>Acidobacteriaceae</taxon>
        <taxon>Granulicella</taxon>
    </lineage>
</organism>
<dbReference type="STRING" id="474950.SAMN05421771_2748"/>
<dbReference type="OrthoDB" id="9761147at2"/>
<dbReference type="Pfam" id="PF12705">
    <property type="entry name" value="PDDEXK_1"/>
    <property type="match status" value="1"/>
</dbReference>
<dbReference type="InterPro" id="IPR011604">
    <property type="entry name" value="PDDEXK-like_dom_sf"/>
</dbReference>
<dbReference type="EMBL" id="FOZL01000001">
    <property type="protein sequence ID" value="SFS15629.1"/>
    <property type="molecule type" value="Genomic_DNA"/>
</dbReference>
<evidence type="ECO:0000313" key="2">
    <source>
        <dbReference type="EMBL" id="SFS15629.1"/>
    </source>
</evidence>
<evidence type="ECO:0000313" key="3">
    <source>
        <dbReference type="Proteomes" id="UP000199024"/>
    </source>
</evidence>
<accession>A0A1I6MIX9</accession>
<sequence>MVDGLTGEIAAALERGTTVLTGNQRAARELRRAWDTRNRDAGLTQWSPAHVLAWTSWTAGLWHGLILEGTAQAMLLNRAQEASLWRSVIAGDESLATLRSTEALAGMAANAWAALARFRGLGRLKGSATNRDTEAFAAWAAAFDERCHTGRLLPEAGLEASLRKALKEGTLRIANEILLVGFDRLVPAQEALLEAIADIGVRIETAEQPDLPQERFLSIAEDEAQELRLAAHWIRRYLDDRPEARVAVVVPGLADERARIGRVFREILAPGSQAIGFAVAGPFEFSAGEALVERPMIAAALDLLAWAEEALDLERVSQLLLSPYVATGAEQPARAEFDAFELRRAAALRPEIRLDGLIAKLEASKRRERLSRTLAALRGLRSVAERRLPANARRPYGDWAEAIREMLQASGWGRRGSEDSVEFQTRERWESTLDELATLDFEGGRVPYRAALDALRSIVTSTVFAPEAQDAPVQVLAPEESAGQRCDAIWFLRAGEFTWPTPVSGSPFLSWPLRRELSMPGSLPADDAAFARWVTDRVARCAAETVIFSYARELPEEKQKASATLTGLHLEPLEGTGDEPVEAIVAVEEIADDLPIATLPDRPVAGGARVLQSQAACGFRAFAEHRLFASGIDTRALGMDARERGIAVHLVLERFWELVRTQAALRAMTTEARRATLSQAIDEALDSPSARVESAWDEAYLETQRQRLMSIGMEWLAMEAKRTVPFTVAERELAKEVTVGPLRLSLRVDRVDEIEGGAVLIDYKTGDAKPSAWLSDRPDEPQLPLYAVLSESDALQAVAFGLVRPGKEMALTGFESSPGTLTKPARDFLGMPDQIAQWRQTLTTLAEEFASGSARISPKIYPVTCAYCEQRLICRVDGAALLAVDEEGEDDRG</sequence>
<proteinExistence type="predicted"/>
<reference evidence="2 3" key="1">
    <citation type="submission" date="2016-10" db="EMBL/GenBank/DDBJ databases">
        <authorList>
            <person name="de Groot N.N."/>
        </authorList>
    </citation>
    <scope>NUCLEOTIDE SEQUENCE [LARGE SCALE GENOMIC DNA]</scope>
    <source>
        <strain evidence="2 3">DSM 21001</strain>
    </source>
</reference>
<dbReference type="Proteomes" id="UP000199024">
    <property type="component" value="Unassembled WGS sequence"/>
</dbReference>
<name>A0A1I6MIX9_9BACT</name>
<dbReference type="InterPro" id="IPR027417">
    <property type="entry name" value="P-loop_NTPase"/>
</dbReference>
<protein>
    <submittedName>
        <fullName evidence="2">Probable DNA repair protein</fullName>
    </submittedName>
</protein>
<feature type="domain" description="PD-(D/E)XK endonuclease-like" evidence="1">
    <location>
        <begin position="611"/>
        <end position="875"/>
    </location>
</feature>
<dbReference type="InterPro" id="IPR038726">
    <property type="entry name" value="PDDEXK_AddAB-type"/>
</dbReference>
<dbReference type="Gene3D" id="3.90.320.10">
    <property type="match status" value="1"/>
</dbReference>